<evidence type="ECO:0000256" key="7">
    <source>
        <dbReference type="ARBA" id="ARBA00023237"/>
    </source>
</evidence>
<keyword evidence="3" id="KW-0813">Transport</keyword>
<dbReference type="GO" id="GO:0009279">
    <property type="term" value="C:cell outer membrane"/>
    <property type="evidence" value="ECO:0007669"/>
    <property type="project" value="UniProtKB-SubCell"/>
</dbReference>
<evidence type="ECO:0000256" key="4">
    <source>
        <dbReference type="ARBA" id="ARBA00022452"/>
    </source>
</evidence>
<evidence type="ECO:0000256" key="2">
    <source>
        <dbReference type="ARBA" id="ARBA00007613"/>
    </source>
</evidence>
<comment type="caution">
    <text evidence="9">The sequence shown here is derived from an EMBL/GenBank/DDBJ whole genome shotgun (WGS) entry which is preliminary data.</text>
</comment>
<dbReference type="InterPro" id="IPR003423">
    <property type="entry name" value="OMP_efflux"/>
</dbReference>
<proteinExistence type="inferred from homology"/>
<evidence type="ECO:0000313" key="10">
    <source>
        <dbReference type="Proteomes" id="UP000673975"/>
    </source>
</evidence>
<dbReference type="PANTHER" id="PTHR30026:SF20">
    <property type="entry name" value="OUTER MEMBRANE PROTEIN TOLC"/>
    <property type="match status" value="1"/>
</dbReference>
<keyword evidence="7" id="KW-0998">Cell outer membrane</keyword>
<organism evidence="9 10">
    <name type="scientific">Natronogracilivirga saccharolytica</name>
    <dbReference type="NCBI Taxonomy" id="2812953"/>
    <lineage>
        <taxon>Bacteria</taxon>
        <taxon>Pseudomonadati</taxon>
        <taxon>Balneolota</taxon>
        <taxon>Balneolia</taxon>
        <taxon>Balneolales</taxon>
        <taxon>Cyclonatronaceae</taxon>
        <taxon>Natronogracilivirga</taxon>
    </lineage>
</organism>
<reference evidence="9" key="1">
    <citation type="submission" date="2021-02" db="EMBL/GenBank/DDBJ databases">
        <title>Natronogracilivirga saccharolytica gen. nov. sp. nov. a new anaerobic, haloalkiliphilic carbohydrate-fermenting bacterium from soda lake and proposing of Cyclonatronumiaceae fam. nov. in the phylum Balneolaeota.</title>
        <authorList>
            <person name="Zhilina T.N."/>
            <person name="Sorokin D.Y."/>
            <person name="Zavarzina D.G."/>
            <person name="Toshchakov S.V."/>
            <person name="Kublanov I.V."/>
        </authorList>
    </citation>
    <scope>NUCLEOTIDE SEQUENCE</scope>
    <source>
        <strain evidence="9">Z-1702</strain>
    </source>
</reference>
<feature type="coiled-coil region" evidence="8">
    <location>
        <begin position="169"/>
        <end position="196"/>
    </location>
</feature>
<comment type="similarity">
    <text evidence="2">Belongs to the outer membrane factor (OMF) (TC 1.B.17) family.</text>
</comment>
<dbReference type="SUPFAM" id="SSF56954">
    <property type="entry name" value="Outer membrane efflux proteins (OEP)"/>
    <property type="match status" value="1"/>
</dbReference>
<dbReference type="EMBL" id="JAFIDN010000009">
    <property type="protein sequence ID" value="MBP3193261.1"/>
    <property type="molecule type" value="Genomic_DNA"/>
</dbReference>
<dbReference type="InterPro" id="IPR051906">
    <property type="entry name" value="TolC-like"/>
</dbReference>
<dbReference type="GO" id="GO:0015562">
    <property type="term" value="F:efflux transmembrane transporter activity"/>
    <property type="evidence" value="ECO:0007669"/>
    <property type="project" value="InterPro"/>
</dbReference>
<keyword evidence="6" id="KW-0472">Membrane</keyword>
<name>A0A8J7UW44_9BACT</name>
<keyword evidence="5" id="KW-0812">Transmembrane</keyword>
<protein>
    <submittedName>
        <fullName evidence="9">TolC family protein</fullName>
    </submittedName>
</protein>
<dbReference type="GO" id="GO:0015288">
    <property type="term" value="F:porin activity"/>
    <property type="evidence" value="ECO:0007669"/>
    <property type="project" value="TreeGrafter"/>
</dbReference>
<dbReference type="GO" id="GO:1990281">
    <property type="term" value="C:efflux pump complex"/>
    <property type="evidence" value="ECO:0007669"/>
    <property type="project" value="TreeGrafter"/>
</dbReference>
<evidence type="ECO:0000256" key="5">
    <source>
        <dbReference type="ARBA" id="ARBA00022692"/>
    </source>
</evidence>
<evidence type="ECO:0000256" key="1">
    <source>
        <dbReference type="ARBA" id="ARBA00004442"/>
    </source>
</evidence>
<gene>
    <name evidence="9" type="ORF">NATSA_11340</name>
</gene>
<comment type="subcellular location">
    <subcellularLocation>
        <location evidence="1">Cell outer membrane</location>
    </subcellularLocation>
</comment>
<dbReference type="Pfam" id="PF02321">
    <property type="entry name" value="OEP"/>
    <property type="match status" value="2"/>
</dbReference>
<dbReference type="Gene3D" id="1.20.1600.10">
    <property type="entry name" value="Outer membrane efflux proteins (OEP)"/>
    <property type="match status" value="1"/>
</dbReference>
<keyword evidence="10" id="KW-1185">Reference proteome</keyword>
<dbReference type="PANTHER" id="PTHR30026">
    <property type="entry name" value="OUTER MEMBRANE PROTEIN TOLC"/>
    <property type="match status" value="1"/>
</dbReference>
<dbReference type="RefSeq" id="WP_210512719.1">
    <property type="nucleotide sequence ID" value="NZ_JAFIDN010000009.1"/>
</dbReference>
<evidence type="ECO:0000256" key="3">
    <source>
        <dbReference type="ARBA" id="ARBA00022448"/>
    </source>
</evidence>
<dbReference type="Proteomes" id="UP000673975">
    <property type="component" value="Unassembled WGS sequence"/>
</dbReference>
<keyword evidence="4" id="KW-1134">Transmembrane beta strand</keyword>
<evidence type="ECO:0000313" key="9">
    <source>
        <dbReference type="EMBL" id="MBP3193261.1"/>
    </source>
</evidence>
<evidence type="ECO:0000256" key="8">
    <source>
        <dbReference type="SAM" id="Coils"/>
    </source>
</evidence>
<dbReference type="AlphaFoldDB" id="A0A8J7UW44"/>
<evidence type="ECO:0000256" key="6">
    <source>
        <dbReference type="ARBA" id="ARBA00023136"/>
    </source>
</evidence>
<accession>A0A8J7UW44</accession>
<sequence length="449" mass="51358">MKTEFLKYTGLTIVILLMVVDSGAEARPPLQTVLEEAAGKSHTLNIGRAELDKAQFKRHMVYQTYLPNVEFNTSFRSLDERIQFQADPVSFPLPGGNDLQVQVPPVTLQDRNTFRANVEVTQVLFTGFKVPRLGRAARHGEQAAEWSMEADKQELLKEVTEAYDKLALLDQSLKVIDRADERLEEEQRVADQAYEEGLIPAFDLTRLRIAQRDLEKQRIGIEGKRELAARNLEHLSGIGWEQFLEDTSELSLIAIDPANLKPDNRPEIKALEEAGRAADQKYRAARSDYLPEVYAFFRQELYEDDLSVLEPTRAMGVGLRWNVFDGFNRSRKVQKAERDRIIARERLEEVTSLSSLDQKQAEVKFSVADQQLRVSEETLKDARTSLRLSRERYRLGLGPVSEQLEAETDYQKAELDWLEAVYDQRRAAIDLLRASGTMSVDRIVMLEQN</sequence>
<keyword evidence="8" id="KW-0175">Coiled coil</keyword>